<dbReference type="InterPro" id="IPR011466">
    <property type="entry name" value="DUF1572"/>
</dbReference>
<dbReference type="Proteomes" id="UP000617628">
    <property type="component" value="Unassembled WGS sequence"/>
</dbReference>
<reference evidence="1" key="1">
    <citation type="submission" date="2021-01" db="EMBL/GenBank/DDBJ databases">
        <title>Modified the classification status of verrucomicrobia.</title>
        <authorList>
            <person name="Feng X."/>
        </authorList>
    </citation>
    <scope>NUCLEOTIDE SEQUENCE</scope>
    <source>
        <strain evidence="1">KCTC 13126</strain>
    </source>
</reference>
<dbReference type="InterPro" id="IPR034660">
    <property type="entry name" value="DinB/YfiT-like"/>
</dbReference>
<organism evidence="1 2">
    <name type="scientific">Pelagicoccus mobilis</name>
    <dbReference type="NCBI Taxonomy" id="415221"/>
    <lineage>
        <taxon>Bacteria</taxon>
        <taxon>Pseudomonadati</taxon>
        <taxon>Verrucomicrobiota</taxon>
        <taxon>Opitutia</taxon>
        <taxon>Puniceicoccales</taxon>
        <taxon>Pelagicoccaceae</taxon>
        <taxon>Pelagicoccus</taxon>
    </lineage>
</organism>
<dbReference type="AlphaFoldDB" id="A0A934VQZ0"/>
<protein>
    <submittedName>
        <fullName evidence="1">DUF1572 family protein</fullName>
    </submittedName>
</protein>
<evidence type="ECO:0000313" key="1">
    <source>
        <dbReference type="EMBL" id="MBK1877073.1"/>
    </source>
</evidence>
<keyword evidence="2" id="KW-1185">Reference proteome</keyword>
<accession>A0A934VQZ0</accession>
<gene>
    <name evidence="1" type="ORF">JIN87_09350</name>
</gene>
<dbReference type="Pfam" id="PF07609">
    <property type="entry name" value="DUF1572"/>
    <property type="match status" value="1"/>
</dbReference>
<sequence>MGDPDCQIDQSTESFVGLAVREFARLKGLADDATGQVSREQFFLKESESDNSIALICKHVSGNLISRWTDFRTSDGEKPNRNRDMEFVIEEADCYERLLDRWEQGWGILFNALDKLDGGDLQYQVTIRGESLSILQAICRQMTHYAYHVGQIVYIAKHHVAEDWQSLSIPPGKSAEFNQSPNKYIEDEA</sequence>
<comment type="caution">
    <text evidence="1">The sequence shown here is derived from an EMBL/GenBank/DDBJ whole genome shotgun (WGS) entry which is preliminary data.</text>
</comment>
<proteinExistence type="predicted"/>
<evidence type="ECO:0000313" key="2">
    <source>
        <dbReference type="Proteomes" id="UP000617628"/>
    </source>
</evidence>
<name>A0A934VQZ0_9BACT</name>
<dbReference type="EMBL" id="JAENIL010000014">
    <property type="protein sequence ID" value="MBK1877073.1"/>
    <property type="molecule type" value="Genomic_DNA"/>
</dbReference>
<dbReference type="RefSeq" id="WP_200355290.1">
    <property type="nucleotide sequence ID" value="NZ_JAENIL010000014.1"/>
</dbReference>
<dbReference type="SUPFAM" id="SSF109854">
    <property type="entry name" value="DinB/YfiT-like putative metalloenzymes"/>
    <property type="match status" value="1"/>
</dbReference>
<dbReference type="Gene3D" id="1.20.120.450">
    <property type="entry name" value="dinb family like domain"/>
    <property type="match status" value="1"/>
</dbReference>